<dbReference type="SUPFAM" id="SSF48498">
    <property type="entry name" value="Tetracyclin repressor-like, C-terminal domain"/>
    <property type="match status" value="1"/>
</dbReference>
<evidence type="ECO:0000256" key="3">
    <source>
        <dbReference type="ARBA" id="ARBA00023163"/>
    </source>
</evidence>
<evidence type="ECO:0000256" key="2">
    <source>
        <dbReference type="ARBA" id="ARBA00023125"/>
    </source>
</evidence>
<dbReference type="InterPro" id="IPR049445">
    <property type="entry name" value="TetR_SbtR-like_C"/>
</dbReference>
<accession>A0ABP8TQS3</accession>
<protein>
    <submittedName>
        <fullName evidence="7">TetR/AcrR family transcriptional regulator</fullName>
    </submittedName>
</protein>
<reference evidence="8" key="1">
    <citation type="journal article" date="2019" name="Int. J. Syst. Evol. Microbiol.">
        <title>The Global Catalogue of Microorganisms (GCM) 10K type strain sequencing project: providing services to taxonomists for standard genome sequencing and annotation.</title>
        <authorList>
            <consortium name="The Broad Institute Genomics Platform"/>
            <consortium name="The Broad Institute Genome Sequencing Center for Infectious Disease"/>
            <person name="Wu L."/>
            <person name="Ma J."/>
        </authorList>
    </citation>
    <scope>NUCLEOTIDE SEQUENCE [LARGE SCALE GENOMIC DNA]</scope>
    <source>
        <strain evidence="8">JCM 17938</strain>
    </source>
</reference>
<name>A0ABP8TQS3_9ACTN</name>
<evidence type="ECO:0000256" key="1">
    <source>
        <dbReference type="ARBA" id="ARBA00023015"/>
    </source>
</evidence>
<dbReference type="Proteomes" id="UP001500212">
    <property type="component" value="Unassembled WGS sequence"/>
</dbReference>
<evidence type="ECO:0000259" key="6">
    <source>
        <dbReference type="PROSITE" id="PS50977"/>
    </source>
</evidence>
<dbReference type="Gene3D" id="1.10.357.10">
    <property type="entry name" value="Tetracycline Repressor, domain 2"/>
    <property type="match status" value="1"/>
</dbReference>
<dbReference type="InterPro" id="IPR001647">
    <property type="entry name" value="HTH_TetR"/>
</dbReference>
<dbReference type="PROSITE" id="PS50977">
    <property type="entry name" value="HTH_TETR_2"/>
    <property type="match status" value="1"/>
</dbReference>
<feature type="DNA-binding region" description="H-T-H motif" evidence="4">
    <location>
        <begin position="37"/>
        <end position="56"/>
    </location>
</feature>
<evidence type="ECO:0000256" key="5">
    <source>
        <dbReference type="SAM" id="MobiDB-lite"/>
    </source>
</evidence>
<proteinExistence type="predicted"/>
<keyword evidence="8" id="KW-1185">Reference proteome</keyword>
<keyword evidence="2 4" id="KW-0238">DNA-binding</keyword>
<dbReference type="InterPro" id="IPR050109">
    <property type="entry name" value="HTH-type_TetR-like_transc_reg"/>
</dbReference>
<feature type="domain" description="HTH tetR-type" evidence="6">
    <location>
        <begin position="16"/>
        <end position="74"/>
    </location>
</feature>
<dbReference type="PANTHER" id="PTHR30055">
    <property type="entry name" value="HTH-TYPE TRANSCRIPTIONAL REGULATOR RUTR"/>
    <property type="match status" value="1"/>
</dbReference>
<dbReference type="RefSeq" id="WP_345362561.1">
    <property type="nucleotide sequence ID" value="NZ_BAABHJ010000026.1"/>
</dbReference>
<comment type="caution">
    <text evidence="7">The sequence shown here is derived from an EMBL/GenBank/DDBJ whole genome shotgun (WGS) entry which is preliminary data.</text>
</comment>
<dbReference type="Pfam" id="PF21597">
    <property type="entry name" value="TetR_C_43"/>
    <property type="match status" value="1"/>
</dbReference>
<keyword evidence="3" id="KW-0804">Transcription</keyword>
<evidence type="ECO:0000256" key="4">
    <source>
        <dbReference type="PROSITE-ProRule" id="PRU00335"/>
    </source>
</evidence>
<keyword evidence="1" id="KW-0805">Transcription regulation</keyword>
<evidence type="ECO:0000313" key="8">
    <source>
        <dbReference type="Proteomes" id="UP001500212"/>
    </source>
</evidence>
<organism evidence="7 8">
    <name type="scientific">Actinoallomurus liliacearum</name>
    <dbReference type="NCBI Taxonomy" id="1080073"/>
    <lineage>
        <taxon>Bacteria</taxon>
        <taxon>Bacillati</taxon>
        <taxon>Actinomycetota</taxon>
        <taxon>Actinomycetes</taxon>
        <taxon>Streptosporangiales</taxon>
        <taxon>Thermomonosporaceae</taxon>
        <taxon>Actinoallomurus</taxon>
    </lineage>
</organism>
<gene>
    <name evidence="7" type="ORF">GCM10023195_62170</name>
</gene>
<dbReference type="Pfam" id="PF00440">
    <property type="entry name" value="TetR_N"/>
    <property type="match status" value="1"/>
</dbReference>
<dbReference type="EMBL" id="BAABHJ010000026">
    <property type="protein sequence ID" value="GAA4614266.1"/>
    <property type="molecule type" value="Genomic_DNA"/>
</dbReference>
<dbReference type="InterPro" id="IPR009057">
    <property type="entry name" value="Homeodomain-like_sf"/>
</dbReference>
<evidence type="ECO:0000313" key="7">
    <source>
        <dbReference type="EMBL" id="GAA4614266.1"/>
    </source>
</evidence>
<feature type="region of interest" description="Disordered" evidence="5">
    <location>
        <begin position="190"/>
        <end position="225"/>
    </location>
</feature>
<dbReference type="PANTHER" id="PTHR30055:SF234">
    <property type="entry name" value="HTH-TYPE TRANSCRIPTIONAL REGULATOR BETI"/>
    <property type="match status" value="1"/>
</dbReference>
<sequence>METRTSGGRGRAAEAARNDRAILDAARAVFIRDPEAPIAAVAEEAGVGVGALYRRYAGKEELLRTLCEDGLRRFTAIAESALARQDAPWEAFETFVRGVIDSDVHSLTVHLAGTFAPTPELRTLAAQASALAARILDRAKTAGALRPDVAANDLPMIFDQITAIRLGDAERTAALRHRYLTPLLDALRAGAPTRPLPASPPSDEEVGERWRPPEPARSSRNRPRR</sequence>
<dbReference type="SUPFAM" id="SSF46689">
    <property type="entry name" value="Homeodomain-like"/>
    <property type="match status" value="1"/>
</dbReference>
<dbReference type="InterPro" id="IPR036271">
    <property type="entry name" value="Tet_transcr_reg_TetR-rel_C_sf"/>
</dbReference>